<dbReference type="RefSeq" id="WP_068119000.1">
    <property type="nucleotide sequence ID" value="NZ_CCXJ01000162.1"/>
</dbReference>
<name>A0ABT9NJF3_9ACTN</name>
<keyword evidence="1" id="KW-0472">Membrane</keyword>
<keyword evidence="1" id="KW-1133">Transmembrane helix</keyword>
<dbReference type="Pfam" id="PF19608">
    <property type="entry name" value="DUF6113"/>
    <property type="match status" value="1"/>
</dbReference>
<keyword evidence="3" id="KW-1185">Reference proteome</keyword>
<accession>A0ABT9NJF3</accession>
<organism evidence="2 3">
    <name type="scientific">Nocardioides massiliensis</name>
    <dbReference type="NCBI Taxonomy" id="1325935"/>
    <lineage>
        <taxon>Bacteria</taxon>
        <taxon>Bacillati</taxon>
        <taxon>Actinomycetota</taxon>
        <taxon>Actinomycetes</taxon>
        <taxon>Propionibacteriales</taxon>
        <taxon>Nocardioidaceae</taxon>
        <taxon>Nocardioides</taxon>
    </lineage>
</organism>
<evidence type="ECO:0000256" key="1">
    <source>
        <dbReference type="SAM" id="Phobius"/>
    </source>
</evidence>
<protein>
    <submittedName>
        <fullName evidence="2">Uncharacterized protein</fullName>
    </submittedName>
</protein>
<dbReference type="InterPro" id="IPR046095">
    <property type="entry name" value="DUF6113"/>
</dbReference>
<dbReference type="EMBL" id="JAUSQM010000001">
    <property type="protein sequence ID" value="MDP9820552.1"/>
    <property type="molecule type" value="Genomic_DNA"/>
</dbReference>
<reference evidence="2 3" key="1">
    <citation type="submission" date="2023-07" db="EMBL/GenBank/DDBJ databases">
        <title>Sequencing the genomes of 1000 actinobacteria strains.</title>
        <authorList>
            <person name="Klenk H.-P."/>
        </authorList>
    </citation>
    <scope>NUCLEOTIDE SEQUENCE [LARGE SCALE GENOMIC DNA]</scope>
    <source>
        <strain evidence="2 3">GD13</strain>
    </source>
</reference>
<feature type="transmembrane region" description="Helical" evidence="1">
    <location>
        <begin position="77"/>
        <end position="97"/>
    </location>
</feature>
<comment type="caution">
    <text evidence="2">The sequence shown here is derived from an EMBL/GenBank/DDBJ whole genome shotgun (WGS) entry which is preliminary data.</text>
</comment>
<gene>
    <name evidence="2" type="ORF">J2S59_000361</name>
</gene>
<evidence type="ECO:0000313" key="3">
    <source>
        <dbReference type="Proteomes" id="UP001240447"/>
    </source>
</evidence>
<evidence type="ECO:0000313" key="2">
    <source>
        <dbReference type="EMBL" id="MDP9820552.1"/>
    </source>
</evidence>
<proteinExistence type="predicted"/>
<keyword evidence="1" id="KW-0812">Transmembrane</keyword>
<dbReference type="Proteomes" id="UP001240447">
    <property type="component" value="Unassembled WGS sequence"/>
</dbReference>
<sequence>MKVAGHLLIGVVVVVCATAVHRYPLGLLLGIATSIVLLVTIRPGWTTRTAYAAGWLLGGVVLVRERPEGDAWFLGDLSSYALMGVALVMAAVGLATLPPRRHLSSGG</sequence>